<dbReference type="Proteomes" id="UP000696573">
    <property type="component" value="Unassembled WGS sequence"/>
</dbReference>
<dbReference type="OrthoDB" id="2549237at2759"/>
<gene>
    <name evidence="1" type="ORF">CRHIZ90672A_00004337</name>
</gene>
<evidence type="ECO:0000313" key="2">
    <source>
        <dbReference type="Proteomes" id="UP000696573"/>
    </source>
</evidence>
<keyword evidence="2" id="KW-1185">Reference proteome</keyword>
<protein>
    <submittedName>
        <fullName evidence="1">Uncharacterized protein</fullName>
    </submittedName>
</protein>
<organism evidence="1 2">
    <name type="scientific">Clonostachys rhizophaga</name>
    <dbReference type="NCBI Taxonomy" id="160324"/>
    <lineage>
        <taxon>Eukaryota</taxon>
        <taxon>Fungi</taxon>
        <taxon>Dikarya</taxon>
        <taxon>Ascomycota</taxon>
        <taxon>Pezizomycotina</taxon>
        <taxon>Sordariomycetes</taxon>
        <taxon>Hypocreomycetidae</taxon>
        <taxon>Hypocreales</taxon>
        <taxon>Bionectriaceae</taxon>
        <taxon>Clonostachys</taxon>
    </lineage>
</organism>
<accession>A0A9N9YEH4</accession>
<comment type="caution">
    <text evidence="1">The sequence shown here is derived from an EMBL/GenBank/DDBJ whole genome shotgun (WGS) entry which is preliminary data.</text>
</comment>
<name>A0A9N9YEH4_9HYPO</name>
<dbReference type="EMBL" id="CABFNQ020000645">
    <property type="protein sequence ID" value="CAH0020526.1"/>
    <property type="molecule type" value="Genomic_DNA"/>
</dbReference>
<sequence>MMKRPAAFTCLRRTISSVTAAATSKIDIRRLRDAKPADQAVLLRRALASPTANNTSITSQLLDSVAAGSLPDLPVRTWLSVAEDPRVTVAVVCQRHSVTLRRLAMPVLTAQLRGDATFKPTWDALGGSEGIVKLISQFSLTDLRLFIRSLRGTALAGGQTRTERQQRMGELFMILNDGSRNPDKRPLDMEYAHLLPSCPAEMALAWTDQNSAHKSVPLRWRDLLGDNHMVRKSVLKRVKRAHRTTITEMHFRKSCPASESKVSWEKVRQSLAHSRTLRLQVFQLLAANNDFHSAPVGNIRDKMILPLARQYSRRHCDPKAASEFWSLLIETLDNCPALFDYEAINNQGISRHQRSPFKYLVRAWGHNLVPDADLEAYLEGFPERESKQISVEVMLKQVPRDKRYAFLRLFFKHNRGYQLDIGSSSSRSSDTLRELKISIEVFLLLPRPEAINLFERLQEAHPGYGYSALEPWNYKESELGNLFQLSTNNEDESLNPDGPALRGFLLRNFSHSPIPCPIDPRHVRNHLRVTELSRRKSLSQQGRTAEVRAFWAIAACRLCIAMGDIDAYINTLIWARRFNKDAMVLKLLYHDQQLHIPPSLRLLSVMDAGHTTADIRENIQKANKVLMTLLETAAMTVDSPSFCRSDWESVYQLIPKVVELRLRDYQNMQIQMKWSDEQVFNVILQPTLDLMVAAESLILRPGNQRLGFQNPNGFPLFGKLSSTTEFTPLVIRFLDLLAENRDSLWAGYRTTLDAEASTLLTPWPQGLPVQCLWPEHHIIQAGNASYLQKRAQDVVFCDPQAALSPAPSSAKAHASIGVFVDDWSVALRVYVHGKNGDSDYETRLKTAWDYALHHLTGDRMSTEEAQRFWAQVFPYSASIAKVLDEDAPRRCYTNIPKHESDEPSRTTEWDPDPTYNAITAYRKDERRLRPATVLDCMVKPGWKMGTHWIKRRLTWMEPIIPKHSKTVLDFWHPKSLSDCPGSELDNQMMAAVLCLDSTHGTNCSLSKQPVSEKNQPFDSKLCLSKGFYERESLMFDKIVSSLRLNRARLPPQLLAGLGISILRRIREDPVKIEGAYGLFYMIVRMLSDGPQPSLASPLIKEFIVEVPRASDWHQYLLSSHHLNQLEPQDAEAFIESLSGGIVEKLRLQKAREASETGHTVSESLIRVSTVKSVEQLLRGKSFTTPQKAVNILAEILRHSSHVEIQVAAIKALTGSLAEDNENTDVLRLLEQYAVPIASALNERHPDVESEWKSASNGGELPLVDHSQDGHIVLGMLMPRKHKSCSYALLKLAAQALRISSQTNSRWLALFMEKYGFGNGASILPQIPTCPEKFLELLRQKALHSISVEDFTMIRDYVLFLLNQPKDIREFTTYVQNNRKLASSNTGRHWLHLWSKTSKEALDLGGGWAAEMLASWSTTGQNDGKTSNISSMAEDFVLRMAEIAISRGDLALFDDIVSRIPANGPEGVQGSAGSGRVIKQLITRIDELRTPEWQADHHRRPFALPNTLHLRLRLLDLSHGDSGAVSAFAEMIVQLLREITTGGRLYYEEFEIIRTHIMATVPKQSAQSLAIALGSLDKLDSRATPTPADHLRTKLAAELLDSDKFNKENNSNGEAKEKNGLEIWEMLNKWSMSPIEEFRNLAWQMNVQVR</sequence>
<evidence type="ECO:0000313" key="1">
    <source>
        <dbReference type="EMBL" id="CAH0020526.1"/>
    </source>
</evidence>
<reference evidence="1" key="1">
    <citation type="submission" date="2021-10" db="EMBL/GenBank/DDBJ databases">
        <authorList>
            <person name="Piombo E."/>
        </authorList>
    </citation>
    <scope>NUCLEOTIDE SEQUENCE</scope>
</reference>
<proteinExistence type="predicted"/>